<accession>H6QSD2</accession>
<evidence type="ECO:0000313" key="2">
    <source>
        <dbReference type="EMBL" id="EHS63660.1"/>
    </source>
</evidence>
<dbReference type="OrthoDB" id="10446997at2759"/>
<keyword evidence="3" id="KW-1185">Reference proteome</keyword>
<dbReference type="STRING" id="418459.H6QSD2"/>
<proteinExistence type="predicted"/>
<dbReference type="Proteomes" id="UP000008783">
    <property type="component" value="Unassembled WGS sequence"/>
</dbReference>
<evidence type="ECO:0000313" key="3">
    <source>
        <dbReference type="Proteomes" id="UP000008783"/>
    </source>
</evidence>
<dbReference type="EMBL" id="DS178292">
    <property type="protein sequence ID" value="EHS63660.1"/>
    <property type="molecule type" value="Genomic_DNA"/>
</dbReference>
<evidence type="ECO:0000256" key="1">
    <source>
        <dbReference type="SAM" id="MobiDB-lite"/>
    </source>
</evidence>
<dbReference type="KEGG" id="pgr:PGTG_21669"/>
<dbReference type="RefSeq" id="XP_003889596.1">
    <property type="nucleotide sequence ID" value="XM_003889547.1"/>
</dbReference>
<reference evidence="3" key="1">
    <citation type="journal article" date="2011" name="Proc. Natl. Acad. Sci. U.S.A.">
        <title>Obligate biotrophy features unraveled by the genomic analysis of rust fungi.</title>
        <authorList>
            <person name="Duplessis S."/>
            <person name="Cuomo C.A."/>
            <person name="Lin Y.-C."/>
            <person name="Aerts A."/>
            <person name="Tisserant E."/>
            <person name="Veneault-Fourrey C."/>
            <person name="Joly D.L."/>
            <person name="Hacquard S."/>
            <person name="Amselem J."/>
            <person name="Cantarel B.L."/>
            <person name="Chiu R."/>
            <person name="Coutinho P.M."/>
            <person name="Feau N."/>
            <person name="Field M."/>
            <person name="Frey P."/>
            <person name="Gelhaye E."/>
            <person name="Goldberg J."/>
            <person name="Grabherr M.G."/>
            <person name="Kodira C.D."/>
            <person name="Kohler A."/>
            <person name="Kuees U."/>
            <person name="Lindquist E.A."/>
            <person name="Lucas S.M."/>
            <person name="Mago R."/>
            <person name="Mauceli E."/>
            <person name="Morin E."/>
            <person name="Murat C."/>
            <person name="Pangilinan J.L."/>
            <person name="Park R."/>
            <person name="Pearson M."/>
            <person name="Quesneville H."/>
            <person name="Rouhier N."/>
            <person name="Sakthikumar S."/>
            <person name="Salamov A.A."/>
            <person name="Schmutz J."/>
            <person name="Selles B."/>
            <person name="Shapiro H."/>
            <person name="Tanguay P."/>
            <person name="Tuskan G.A."/>
            <person name="Henrissat B."/>
            <person name="Van de Peer Y."/>
            <person name="Rouze P."/>
            <person name="Ellis J.G."/>
            <person name="Dodds P.N."/>
            <person name="Schein J.E."/>
            <person name="Zhong S."/>
            <person name="Hamelin R.C."/>
            <person name="Grigoriev I.V."/>
            <person name="Szabo L.J."/>
            <person name="Martin F."/>
        </authorList>
    </citation>
    <scope>NUCLEOTIDE SEQUENCE [LARGE SCALE GENOMIC DNA]</scope>
    <source>
        <strain evidence="3">CRL 75-36-700-3 / race SCCL</strain>
    </source>
</reference>
<dbReference type="HOGENOM" id="CLU_1696376_0_0_1"/>
<name>H6QSD2_PUCGT</name>
<dbReference type="AlphaFoldDB" id="H6QSD2"/>
<gene>
    <name evidence="2" type="ORF">PGTG_21669</name>
</gene>
<feature type="compositionally biased region" description="Basic and acidic residues" evidence="1">
    <location>
        <begin position="102"/>
        <end position="122"/>
    </location>
</feature>
<feature type="region of interest" description="Disordered" evidence="1">
    <location>
        <begin position="102"/>
        <end position="155"/>
    </location>
</feature>
<dbReference type="InParanoid" id="H6QSD2"/>
<sequence length="155" mass="17218">MGGYPLGYPDIRQDFRGKGASASAGGYPLALAGIRQRITDIRNGLSATISNIDNNDLEASRSVLGNVCLEGQKAAKRKRAEEGAIDKIVLMQKELVQISRDRLASMRSATNDEAKEKDKKEEKEDDDEEAEDKEDEEEEDAEEEEEEVVVEEEVE</sequence>
<dbReference type="GeneID" id="13542682"/>
<feature type="compositionally biased region" description="Acidic residues" evidence="1">
    <location>
        <begin position="123"/>
        <end position="155"/>
    </location>
</feature>
<protein>
    <submittedName>
        <fullName evidence="2">Uncharacterized protein</fullName>
    </submittedName>
</protein>
<organism evidence="2 3">
    <name type="scientific">Puccinia graminis f. sp. tritici (strain CRL 75-36-700-3 / race SCCL)</name>
    <name type="common">Black stem rust fungus</name>
    <dbReference type="NCBI Taxonomy" id="418459"/>
    <lineage>
        <taxon>Eukaryota</taxon>
        <taxon>Fungi</taxon>
        <taxon>Dikarya</taxon>
        <taxon>Basidiomycota</taxon>
        <taxon>Pucciniomycotina</taxon>
        <taxon>Pucciniomycetes</taxon>
        <taxon>Pucciniales</taxon>
        <taxon>Pucciniaceae</taxon>
        <taxon>Puccinia</taxon>
    </lineage>
</organism>
<dbReference type="VEuPathDB" id="FungiDB:PGTG_21669"/>